<organism evidence="3 4">
    <name type="scientific">Rhamnella rubrinervis</name>
    <dbReference type="NCBI Taxonomy" id="2594499"/>
    <lineage>
        <taxon>Eukaryota</taxon>
        <taxon>Viridiplantae</taxon>
        <taxon>Streptophyta</taxon>
        <taxon>Embryophyta</taxon>
        <taxon>Tracheophyta</taxon>
        <taxon>Spermatophyta</taxon>
        <taxon>Magnoliopsida</taxon>
        <taxon>eudicotyledons</taxon>
        <taxon>Gunneridae</taxon>
        <taxon>Pentapetalae</taxon>
        <taxon>rosids</taxon>
        <taxon>fabids</taxon>
        <taxon>Rosales</taxon>
        <taxon>Rhamnaceae</taxon>
        <taxon>rhamnoid group</taxon>
        <taxon>Rhamneae</taxon>
        <taxon>Rhamnella</taxon>
    </lineage>
</organism>
<sequence>MSTHSKRQKHRVRVDEGHRRFAVRGGCSFRKLCWFRLVFERTCQDCGWETLEGFGQFSTCQSIHVRAVKSTDVEKQKESSFCKALKDHAKIQATPKIWKAGGMHFIQYPIKKDTPKIKSNLSLKTLEKFVKRMLQGLVNLQKQLLSNILEGDFEQIGHSDYGRDMIKSRLRSSKRERSEWESALRRLENYPEMEIVDKLKISFDDLNKIEQCIFLDIACFFTGFDRDYVIDILDCCGFESLIGIRDLTEKSLEHSRWQQIKGA</sequence>
<dbReference type="Pfam" id="PF23282">
    <property type="entry name" value="WHD_ROQ1"/>
    <property type="match status" value="1"/>
</dbReference>
<comment type="caution">
    <text evidence="3">The sequence shown here is derived from an EMBL/GenBank/DDBJ whole genome shotgun (WGS) entry which is preliminary data.</text>
</comment>
<dbReference type="PANTHER" id="PTHR11017">
    <property type="entry name" value="LEUCINE-RICH REPEAT-CONTAINING PROTEIN"/>
    <property type="match status" value="1"/>
</dbReference>
<dbReference type="AlphaFoldDB" id="A0A8K0MIR0"/>
<evidence type="ECO:0000313" key="4">
    <source>
        <dbReference type="Proteomes" id="UP000796880"/>
    </source>
</evidence>
<keyword evidence="4" id="KW-1185">Reference proteome</keyword>
<dbReference type="InterPro" id="IPR044974">
    <property type="entry name" value="Disease_R_plants"/>
</dbReference>
<reference evidence="3" key="1">
    <citation type="submission" date="2020-03" db="EMBL/GenBank/DDBJ databases">
        <title>A high-quality chromosome-level genome assembly of a woody plant with both climbing and erect habits, Rhamnella rubrinervis.</title>
        <authorList>
            <person name="Lu Z."/>
            <person name="Yang Y."/>
            <person name="Zhu X."/>
            <person name="Sun Y."/>
        </authorList>
    </citation>
    <scope>NUCLEOTIDE SEQUENCE</scope>
    <source>
        <strain evidence="3">BYM</strain>
        <tissue evidence="3">Leaf</tissue>
    </source>
</reference>
<name>A0A8K0MIR0_9ROSA</name>
<evidence type="ECO:0000259" key="2">
    <source>
        <dbReference type="Pfam" id="PF23282"/>
    </source>
</evidence>
<accession>A0A8K0MIR0</accession>
<evidence type="ECO:0000256" key="1">
    <source>
        <dbReference type="ARBA" id="ARBA00022737"/>
    </source>
</evidence>
<gene>
    <name evidence="3" type="ORF">FNV43_RR08412</name>
</gene>
<dbReference type="InterPro" id="IPR058192">
    <property type="entry name" value="WHD_ROQ1-like"/>
</dbReference>
<dbReference type="GO" id="GO:0006952">
    <property type="term" value="P:defense response"/>
    <property type="evidence" value="ECO:0007669"/>
    <property type="project" value="InterPro"/>
</dbReference>
<protein>
    <recommendedName>
        <fullName evidence="2">Disease resistance protein Roq1-like winged-helix domain-containing protein</fullName>
    </recommendedName>
</protein>
<dbReference type="Proteomes" id="UP000796880">
    <property type="component" value="Unassembled WGS sequence"/>
</dbReference>
<dbReference type="OrthoDB" id="1930487at2759"/>
<dbReference type="PANTHER" id="PTHR11017:SF340">
    <property type="entry name" value="NB-ARC-RELATED"/>
    <property type="match status" value="1"/>
</dbReference>
<proteinExistence type="predicted"/>
<evidence type="ECO:0000313" key="3">
    <source>
        <dbReference type="EMBL" id="KAF3447709.1"/>
    </source>
</evidence>
<keyword evidence="1" id="KW-0677">Repeat</keyword>
<feature type="domain" description="Disease resistance protein Roq1-like winged-helix" evidence="2">
    <location>
        <begin position="209"/>
        <end position="255"/>
    </location>
</feature>
<dbReference type="EMBL" id="VOIH02000004">
    <property type="protein sequence ID" value="KAF3447709.1"/>
    <property type="molecule type" value="Genomic_DNA"/>
</dbReference>